<evidence type="ECO:0000313" key="3">
    <source>
        <dbReference type="Proteomes" id="UP000094869"/>
    </source>
</evidence>
<keyword evidence="1" id="KW-0732">Signal</keyword>
<dbReference type="Gene3D" id="3.40.190.10">
    <property type="entry name" value="Periplasmic binding protein-like II"/>
    <property type="match status" value="2"/>
</dbReference>
<dbReference type="EMBL" id="MEHD01000036">
    <property type="protein sequence ID" value="ODR49885.1"/>
    <property type="molecule type" value="Genomic_DNA"/>
</dbReference>
<feature type="chain" id="PRO_5045422265" evidence="1">
    <location>
        <begin position="22"/>
        <end position="573"/>
    </location>
</feature>
<reference evidence="2 3" key="1">
    <citation type="submission" date="2016-08" db="EMBL/GenBank/DDBJ databases">
        <title>Characterization of Isolates of Eisenbergiella tayi Derived from Blood Cultures, Using Whole Genome Sequencing.</title>
        <authorList>
            <person name="Bernier A.-M."/>
            <person name="Burdz T."/>
            <person name="Wiebe D."/>
            <person name="Bernard K."/>
        </authorList>
    </citation>
    <scope>NUCLEOTIDE SEQUENCE [LARGE SCALE GENOMIC DNA]</scope>
    <source>
        <strain evidence="2 3">NML120146</strain>
    </source>
</reference>
<comment type="caution">
    <text evidence="2">The sequence shown here is derived from an EMBL/GenBank/DDBJ whole genome shotgun (WGS) entry which is preliminary data.</text>
</comment>
<name>A0ABX3AAN0_9FIRM</name>
<dbReference type="SUPFAM" id="SSF53850">
    <property type="entry name" value="Periplasmic binding protein-like II"/>
    <property type="match status" value="1"/>
</dbReference>
<dbReference type="Pfam" id="PF13416">
    <property type="entry name" value="SBP_bac_8"/>
    <property type="match status" value="1"/>
</dbReference>
<keyword evidence="3" id="KW-1185">Reference proteome</keyword>
<organism evidence="2 3">
    <name type="scientific">Eisenbergiella tayi</name>
    <dbReference type="NCBI Taxonomy" id="1432052"/>
    <lineage>
        <taxon>Bacteria</taxon>
        <taxon>Bacillati</taxon>
        <taxon>Bacillota</taxon>
        <taxon>Clostridia</taxon>
        <taxon>Lachnospirales</taxon>
        <taxon>Lachnospiraceae</taxon>
        <taxon>Eisenbergiella</taxon>
    </lineage>
</organism>
<dbReference type="RefSeq" id="WP_069410784.1">
    <property type="nucleotide sequence ID" value="NZ_DAWDRA010000283.1"/>
</dbReference>
<dbReference type="PANTHER" id="PTHR43649:SF12">
    <property type="entry name" value="DIACETYLCHITOBIOSE BINDING PROTEIN DASA"/>
    <property type="match status" value="1"/>
</dbReference>
<proteinExistence type="predicted"/>
<gene>
    <name evidence="2" type="ORF">BEI63_22445</name>
</gene>
<accession>A0ABX3AAN0</accession>
<dbReference type="PROSITE" id="PS51257">
    <property type="entry name" value="PROKAR_LIPOPROTEIN"/>
    <property type="match status" value="1"/>
</dbReference>
<dbReference type="PANTHER" id="PTHR43649">
    <property type="entry name" value="ARABINOSE-BINDING PROTEIN-RELATED"/>
    <property type="match status" value="1"/>
</dbReference>
<feature type="signal peptide" evidence="1">
    <location>
        <begin position="1"/>
        <end position="21"/>
    </location>
</feature>
<sequence>MKKSKKLLAALLSGVMTLSLAACGGGSASQETTNTAAPSTAQTEETGTAAAADLAFEPYEDELVVQLGRLASPHTISSLYEGDTLEDNPYTRYVKEKLNISFEDVIEANDEDYKKQISLAVASGDLPDIFTVTDYNTLVELVDNDLIYDLTDVYEKYVCDYVRGVYDSFDGRCMEMVTFDGRLMALPGSNPDNGVPILCWMRKDWLDQLNLNPDEDGDLCITIEDIENIAKAFVDADISGKGTVGIALADNVGDAQGLYGAMGGFADIWLQNEDGSIEWGTFADDSVKNTWELLNRWFKEGLLDPQFGTRTADDVNSLLINNQCGIAFGPWHTPDWRFTHVKDANPEAQYIAYTMKDADGKVNAYHENAVGSFVAVRKDYEHPEAAVKILNVVFGDLATATAETAPEVAQFVKDGGDNFCRPYQIEVIPYENTEKYFTEHTAVLNGEMTPEQCTTAENRNTSEAMMKYLEDPDNVTSETSAGWKAYNSRIIGCGASIGKLKENGNANWISPLYPPTMPVMAQKKTTIDTLELQAYIKIVTGEEPISYFDEMKEKWYANGGSDIIAELEEYYQK</sequence>
<dbReference type="Proteomes" id="UP000094869">
    <property type="component" value="Unassembled WGS sequence"/>
</dbReference>
<dbReference type="InterPro" id="IPR006059">
    <property type="entry name" value="SBP"/>
</dbReference>
<dbReference type="InterPro" id="IPR050490">
    <property type="entry name" value="Bact_solute-bd_prot1"/>
</dbReference>
<protein>
    <submittedName>
        <fullName evidence="2">Sugar ABC transporter substrate-binding protein</fullName>
    </submittedName>
</protein>
<evidence type="ECO:0000256" key="1">
    <source>
        <dbReference type="SAM" id="SignalP"/>
    </source>
</evidence>
<evidence type="ECO:0000313" key="2">
    <source>
        <dbReference type="EMBL" id="ODR49885.1"/>
    </source>
</evidence>